<feature type="region of interest" description="Disordered" evidence="1">
    <location>
        <begin position="216"/>
        <end position="372"/>
    </location>
</feature>
<feature type="compositionally biased region" description="Low complexity" evidence="1">
    <location>
        <begin position="323"/>
        <end position="335"/>
    </location>
</feature>
<dbReference type="RefSeq" id="XP_004998688.1">
    <property type="nucleotide sequence ID" value="XM_004998631.1"/>
</dbReference>
<dbReference type="GeneID" id="16067455"/>
<protein>
    <submittedName>
        <fullName evidence="2">Uncharacterized protein</fullName>
    </submittedName>
</protein>
<evidence type="ECO:0000256" key="1">
    <source>
        <dbReference type="SAM" id="MobiDB-lite"/>
    </source>
</evidence>
<dbReference type="STRING" id="946362.F2TVM0"/>
<dbReference type="EMBL" id="GL832955">
    <property type="protein sequence ID" value="EGD72116.1"/>
    <property type="molecule type" value="Genomic_DNA"/>
</dbReference>
<evidence type="ECO:0000313" key="2">
    <source>
        <dbReference type="EMBL" id="EGD72116.1"/>
    </source>
</evidence>
<feature type="compositionally biased region" description="Basic and acidic residues" evidence="1">
    <location>
        <begin position="295"/>
        <end position="309"/>
    </location>
</feature>
<feature type="compositionally biased region" description="Basic and acidic residues" evidence="1">
    <location>
        <begin position="339"/>
        <end position="367"/>
    </location>
</feature>
<feature type="compositionally biased region" description="Basic and acidic residues" evidence="1">
    <location>
        <begin position="265"/>
        <end position="274"/>
    </location>
</feature>
<proteinExistence type="predicted"/>
<feature type="compositionally biased region" description="Basic and acidic residues" evidence="1">
    <location>
        <begin position="87"/>
        <end position="101"/>
    </location>
</feature>
<dbReference type="KEGG" id="sre:PTSG_00133"/>
<gene>
    <name evidence="2" type="ORF">PTSG_00133</name>
</gene>
<accession>F2TVM0</accession>
<evidence type="ECO:0000313" key="3">
    <source>
        <dbReference type="Proteomes" id="UP000007799"/>
    </source>
</evidence>
<dbReference type="InParanoid" id="F2TVM0"/>
<dbReference type="OMA" id="KMQPRID"/>
<name>F2TVM0_SALR5</name>
<dbReference type="AlphaFoldDB" id="F2TVM0"/>
<reference evidence="2" key="1">
    <citation type="submission" date="2009-08" db="EMBL/GenBank/DDBJ databases">
        <title>Annotation of Salpingoeca rosetta.</title>
        <authorList>
            <consortium name="The Broad Institute Genome Sequencing Platform"/>
            <person name="Russ C."/>
            <person name="Cuomo C."/>
            <person name="Burger G."/>
            <person name="Gray M.W."/>
            <person name="Holland P.W.H."/>
            <person name="King N."/>
            <person name="Lang F.B.F."/>
            <person name="Roger A.J."/>
            <person name="Ruiz-Trillo I."/>
            <person name="Young S.K."/>
            <person name="Zeng Q."/>
            <person name="Gargeya S."/>
            <person name="Alvarado L."/>
            <person name="Berlin A."/>
            <person name="Chapman S.B."/>
            <person name="Chen Z."/>
            <person name="Freedman E."/>
            <person name="Gellesch M."/>
            <person name="Goldberg J."/>
            <person name="Griggs A."/>
            <person name="Gujja S."/>
            <person name="Heilman E."/>
            <person name="Heiman D."/>
            <person name="Howarth C."/>
            <person name="Mehta T."/>
            <person name="Neiman D."/>
            <person name="Pearson M."/>
            <person name="Roberts A."/>
            <person name="Saif S."/>
            <person name="Shea T."/>
            <person name="Shenoy N."/>
            <person name="Sisk P."/>
            <person name="Stolte C."/>
            <person name="Sykes S."/>
            <person name="White J."/>
            <person name="Yandava C."/>
            <person name="Haas B."/>
            <person name="Nusbaum C."/>
            <person name="Birren B."/>
        </authorList>
    </citation>
    <scope>NUCLEOTIDE SEQUENCE [LARGE SCALE GENOMIC DNA]</scope>
    <source>
        <strain evidence="2">ATCC 50818</strain>
    </source>
</reference>
<feature type="compositionally biased region" description="Basic and acidic residues" evidence="1">
    <location>
        <begin position="61"/>
        <end position="80"/>
    </location>
</feature>
<organism evidence="3">
    <name type="scientific">Salpingoeca rosetta (strain ATCC 50818 / BSB-021)</name>
    <dbReference type="NCBI Taxonomy" id="946362"/>
    <lineage>
        <taxon>Eukaryota</taxon>
        <taxon>Choanoflagellata</taxon>
        <taxon>Craspedida</taxon>
        <taxon>Salpingoecidae</taxon>
        <taxon>Salpingoeca</taxon>
    </lineage>
</organism>
<feature type="region of interest" description="Disordered" evidence="1">
    <location>
        <begin position="1"/>
        <end position="104"/>
    </location>
</feature>
<sequence length="416" mass="47002">MSEGGGSARRVREGVSRSYATENKALDALGEEAEARARERRRKREEARALRLQQKLNEAAQEQRSKEDSEYRKALEDAKQKAKQRREKSQREQQRSSEKSVTETLEEVDDLCKTVLGGPDRDNESVLALHERVRLLASHLRDTLLHVNRLQNHKITVQYDREKLRDRINDLEEDLAEARVSIRQHKDAATAERAATSRQATRIAELKSELEEAISNNIKQGKQEHSAPEDGGGSRRGSATLSDGDNNDGVDGDKLPASNGPSSHDAAHAEETARLEGVIAELRDEVQTLQDENEELKKALEGERQRRSSADNATEGEGDLDSSLDLTTTDPAAAANRIRHLERQNKRLKAELKELESMEEDQRSENKKLKRQMRNLEADKESLEELIKAKDEQLKKLRDRRRQHLGALATASIDEV</sequence>
<dbReference type="eggNOG" id="ENOG502SUEE">
    <property type="taxonomic scope" value="Eukaryota"/>
</dbReference>
<dbReference type="Proteomes" id="UP000007799">
    <property type="component" value="Unassembled WGS sequence"/>
</dbReference>
<keyword evidence="3" id="KW-1185">Reference proteome</keyword>